<dbReference type="Gene3D" id="1.10.600.10">
    <property type="entry name" value="Farnesyl Diphosphate Synthase"/>
    <property type="match status" value="1"/>
</dbReference>
<sequence>MATQFGRVKGLWICLGQRENASVDGENDSSHIVLAPFKYIKSMPSKGAREKLIDALNWWFKVPQPELEIIQNVVDLLHTSSLMFGDIEDNSILRRGKPTTHRVFGVAQMINSSTYVLTASINEASKLQSKRAVSIVTHGVSFMLQGQGMDLCSTYLGECPTFDEHFKMIDYKTGELFCIAHALIAAESTSPFVQSLESLLILLGRYFQPQPQHEKKAKHMLQDADQTGLCDDLDEGKYSFPLVPCLHTLSVTSKDKVKDLKLMLKSILTARHCTPDHRFPLAMKVQVLEILESTGSLEYTRTLLGQFDAEAKRQLAEIEQFCGLENKALRMLLDKLSL</sequence>
<keyword evidence="4" id="KW-0460">Magnesium</keyword>
<dbReference type="InterPro" id="IPR008949">
    <property type="entry name" value="Isoprenoid_synthase_dom_sf"/>
</dbReference>
<dbReference type="Proteomes" id="UP000452235">
    <property type="component" value="Unassembled WGS sequence"/>
</dbReference>
<proteinExistence type="inferred from homology"/>
<keyword evidence="8" id="KW-1185">Reference proteome</keyword>
<dbReference type="GO" id="GO:0046165">
    <property type="term" value="P:alcohol biosynthetic process"/>
    <property type="evidence" value="ECO:0007669"/>
    <property type="project" value="UniProtKB-ARBA"/>
</dbReference>
<dbReference type="EMBL" id="BLJY01000008">
    <property type="protein sequence ID" value="GFF18088.1"/>
    <property type="molecule type" value="Genomic_DNA"/>
</dbReference>
<dbReference type="GO" id="GO:0008299">
    <property type="term" value="P:isoprenoid biosynthetic process"/>
    <property type="evidence" value="ECO:0007669"/>
    <property type="project" value="UniProtKB-KW"/>
</dbReference>
<dbReference type="AlphaFoldDB" id="A0A5M3Z5H0"/>
<dbReference type="GO" id="GO:0046872">
    <property type="term" value="F:metal ion binding"/>
    <property type="evidence" value="ECO:0007669"/>
    <property type="project" value="UniProtKB-KW"/>
</dbReference>
<gene>
    <name evidence="7" type="ORF">ATEIFO6365_0008002900</name>
</gene>
<dbReference type="GO" id="GO:0004659">
    <property type="term" value="F:prenyltransferase activity"/>
    <property type="evidence" value="ECO:0007669"/>
    <property type="project" value="InterPro"/>
</dbReference>
<comment type="similarity">
    <text evidence="6">Belongs to the FPP/GGPP synthase family.</text>
</comment>
<comment type="pathway">
    <text evidence="1">Secondary metabolite biosynthesis.</text>
</comment>
<evidence type="ECO:0000256" key="2">
    <source>
        <dbReference type="ARBA" id="ARBA00022679"/>
    </source>
</evidence>
<protein>
    <submittedName>
        <fullName evidence="7">Gibberellin cluster-GGPP-synthase</fullName>
    </submittedName>
</protein>
<keyword evidence="5" id="KW-0414">Isoprene biosynthesis</keyword>
<evidence type="ECO:0000256" key="3">
    <source>
        <dbReference type="ARBA" id="ARBA00022723"/>
    </source>
</evidence>
<evidence type="ECO:0000313" key="7">
    <source>
        <dbReference type="EMBL" id="GFF18088.1"/>
    </source>
</evidence>
<dbReference type="PANTHER" id="PTHR12001">
    <property type="entry name" value="GERANYLGERANYL PYROPHOSPHATE SYNTHASE"/>
    <property type="match status" value="1"/>
</dbReference>
<evidence type="ECO:0000256" key="5">
    <source>
        <dbReference type="ARBA" id="ARBA00023229"/>
    </source>
</evidence>
<evidence type="ECO:0000256" key="1">
    <source>
        <dbReference type="ARBA" id="ARBA00005179"/>
    </source>
</evidence>
<keyword evidence="2 6" id="KW-0808">Transferase</keyword>
<evidence type="ECO:0000256" key="6">
    <source>
        <dbReference type="RuleBase" id="RU004466"/>
    </source>
</evidence>
<dbReference type="PANTHER" id="PTHR12001:SF72">
    <property type="entry name" value="THIJ_PFPI FAMILY PROTEIN (AFU_ORTHOLOGUE AFUA_3G01210)-RELATED"/>
    <property type="match status" value="1"/>
</dbReference>
<evidence type="ECO:0000256" key="4">
    <source>
        <dbReference type="ARBA" id="ARBA00022842"/>
    </source>
</evidence>
<dbReference type="GO" id="GO:0043386">
    <property type="term" value="P:mycotoxin biosynthetic process"/>
    <property type="evidence" value="ECO:0007669"/>
    <property type="project" value="UniProtKB-ARBA"/>
</dbReference>
<dbReference type="Pfam" id="PF00348">
    <property type="entry name" value="polyprenyl_synt"/>
    <property type="match status" value="1"/>
</dbReference>
<organism evidence="7 8">
    <name type="scientific">Aspergillus terreus</name>
    <dbReference type="NCBI Taxonomy" id="33178"/>
    <lineage>
        <taxon>Eukaryota</taxon>
        <taxon>Fungi</taxon>
        <taxon>Dikarya</taxon>
        <taxon>Ascomycota</taxon>
        <taxon>Pezizomycotina</taxon>
        <taxon>Eurotiomycetes</taxon>
        <taxon>Eurotiomycetidae</taxon>
        <taxon>Eurotiales</taxon>
        <taxon>Aspergillaceae</taxon>
        <taxon>Aspergillus</taxon>
        <taxon>Aspergillus subgen. Circumdati</taxon>
    </lineage>
</organism>
<dbReference type="OrthoDB" id="6921389at2759"/>
<dbReference type="InterPro" id="IPR000092">
    <property type="entry name" value="Polyprenyl_synt"/>
</dbReference>
<keyword evidence="3" id="KW-0479">Metal-binding</keyword>
<dbReference type="SUPFAM" id="SSF48576">
    <property type="entry name" value="Terpenoid synthases"/>
    <property type="match status" value="1"/>
</dbReference>
<evidence type="ECO:0000313" key="8">
    <source>
        <dbReference type="Proteomes" id="UP000452235"/>
    </source>
</evidence>
<accession>A0A5M3Z5H0</accession>
<comment type="caution">
    <text evidence="7">The sequence shown here is derived from an EMBL/GenBank/DDBJ whole genome shotgun (WGS) entry which is preliminary data.</text>
</comment>
<name>A0A5M3Z5H0_ASPTE</name>
<dbReference type="VEuPathDB" id="FungiDB:ATEG_00512"/>
<reference evidence="7 8" key="1">
    <citation type="submission" date="2020-01" db="EMBL/GenBank/DDBJ databases">
        <title>Aspergillus terreus IFO 6365 whole genome shotgun sequence.</title>
        <authorList>
            <person name="Kanamasa S."/>
            <person name="Takahashi H."/>
        </authorList>
    </citation>
    <scope>NUCLEOTIDE SEQUENCE [LARGE SCALE GENOMIC DNA]</scope>
    <source>
        <strain evidence="7 8">IFO 6365</strain>
    </source>
</reference>